<dbReference type="PROSITE" id="PS51778">
    <property type="entry name" value="VAST"/>
    <property type="match status" value="1"/>
</dbReference>
<feature type="region of interest" description="Disordered" evidence="5">
    <location>
        <begin position="141"/>
        <end position="221"/>
    </location>
</feature>
<dbReference type="SMART" id="SM00568">
    <property type="entry name" value="GRAM"/>
    <property type="match status" value="1"/>
</dbReference>
<feature type="region of interest" description="Disordered" evidence="5">
    <location>
        <begin position="614"/>
        <end position="634"/>
    </location>
</feature>
<comment type="caution">
    <text evidence="8">The sequence shown here is derived from an EMBL/GenBank/DDBJ whole genome shotgun (WGS) entry which is preliminary data.</text>
</comment>
<organism evidence="8 9">
    <name type="scientific">Adineta steineri</name>
    <dbReference type="NCBI Taxonomy" id="433720"/>
    <lineage>
        <taxon>Eukaryota</taxon>
        <taxon>Metazoa</taxon>
        <taxon>Spiralia</taxon>
        <taxon>Gnathifera</taxon>
        <taxon>Rotifera</taxon>
        <taxon>Eurotatoria</taxon>
        <taxon>Bdelloidea</taxon>
        <taxon>Adinetida</taxon>
        <taxon>Adinetidae</taxon>
        <taxon>Adineta</taxon>
    </lineage>
</organism>
<feature type="domain" description="VASt" evidence="7">
    <location>
        <begin position="428"/>
        <end position="599"/>
    </location>
</feature>
<gene>
    <name evidence="8" type="ORF">QVE165_LOCUS11733</name>
</gene>
<feature type="transmembrane region" description="Helical" evidence="6">
    <location>
        <begin position="661"/>
        <end position="685"/>
    </location>
</feature>
<dbReference type="Gene3D" id="2.30.29.30">
    <property type="entry name" value="Pleckstrin-homology domain (PH domain)/Phosphotyrosine-binding domain (PTB)"/>
    <property type="match status" value="1"/>
</dbReference>
<dbReference type="GO" id="GO:0120015">
    <property type="term" value="F:sterol transfer activity"/>
    <property type="evidence" value="ECO:0007669"/>
    <property type="project" value="TreeGrafter"/>
</dbReference>
<name>A0A814CEY5_9BILA</name>
<accession>A0A814CEY5</accession>
<feature type="compositionally biased region" description="Polar residues" evidence="5">
    <location>
        <begin position="141"/>
        <end position="150"/>
    </location>
</feature>
<dbReference type="InterPro" id="IPR051482">
    <property type="entry name" value="Cholesterol_transport"/>
</dbReference>
<evidence type="ECO:0000259" key="7">
    <source>
        <dbReference type="PROSITE" id="PS51778"/>
    </source>
</evidence>
<feature type="region of interest" description="Disordered" evidence="5">
    <location>
        <begin position="71"/>
        <end position="91"/>
    </location>
</feature>
<dbReference type="AlphaFoldDB" id="A0A814CEY5"/>
<dbReference type="Pfam" id="PF02893">
    <property type="entry name" value="GRAM"/>
    <property type="match status" value="1"/>
</dbReference>
<dbReference type="Proteomes" id="UP000663832">
    <property type="component" value="Unassembled WGS sequence"/>
</dbReference>
<sequence>MSHIHDDEENPMTVSFSNDNGIHRHRSHAFSNLKPANVLDHIKTKVKRKHNPTKSLLDTPVITVHYDRNENNNTKQTHEDGYNQLNPPSISLTKAYSQPTISTLVVTDQHSKSFSDNENHDEENFISMDKTENNITISEPINQNDHTSLSVPKEDNQQLSDTENNKKNTKTKTKLNKASKTTSEPANQSDSKRRSQKSRYTVEYSSKKQQNKKNKKDDHDNMETLPYLTGFQIRDDDFNNIFELPADEQLIIAYSCLWRKDMYMHGRIFLSVNYLCFYTCFFKWEESVRIAWKDIISIKREKSVKVLSNAIKMETKNGEQHVFATFISRERILVPMCRLWQNALAEKPLDYQQLRTIVLTDSLSNDESSDDSEQSIRLKNNRKQSSDRYPQSQSQSPVLSKHRTKSSVPSEDTEQVTYVSACPCETHLARTIIDRSYSYEVDKLYEFIFEDNEVSRAYHESQKLIDFNLGEWHINNETGKRERQVTYKILSQSILGTNTITCTEKQTIEVEIPHSLYVINTDVYNEGVKYTDSFYVASRYCMYQRDAKHSSLRISAEIKYIKSVNGFIKSFIEKNCNSSVDEGHNDLARKLESQQSVINNRKPDQKQAIVHKKRIHKRKPEEEEEEGIRPDNKQTEVTIESVPSTNVQIPVKEKTITGKGIIFDIALFIGIFILLLHIYLCYTLYSVDRILQISESTCVDQCKKTCLQNKFQQ</sequence>
<dbReference type="GO" id="GO:0140268">
    <property type="term" value="C:endoplasmic reticulum-plasma membrane contact site"/>
    <property type="evidence" value="ECO:0007669"/>
    <property type="project" value="TreeGrafter"/>
</dbReference>
<keyword evidence="4 6" id="KW-0472">Membrane</keyword>
<dbReference type="InterPro" id="IPR031968">
    <property type="entry name" value="VASt"/>
</dbReference>
<feature type="compositionally biased region" description="Basic residues" evidence="5">
    <location>
        <begin position="167"/>
        <end position="177"/>
    </location>
</feature>
<feature type="compositionally biased region" description="Basic and acidic residues" evidence="5">
    <location>
        <begin position="71"/>
        <end position="81"/>
    </location>
</feature>
<dbReference type="GO" id="GO:0005886">
    <property type="term" value="C:plasma membrane"/>
    <property type="evidence" value="ECO:0007669"/>
    <property type="project" value="TreeGrafter"/>
</dbReference>
<dbReference type="GO" id="GO:0032934">
    <property type="term" value="F:sterol binding"/>
    <property type="evidence" value="ECO:0007669"/>
    <property type="project" value="TreeGrafter"/>
</dbReference>
<evidence type="ECO:0000256" key="4">
    <source>
        <dbReference type="ARBA" id="ARBA00023136"/>
    </source>
</evidence>
<feature type="region of interest" description="Disordered" evidence="5">
    <location>
        <begin position="1"/>
        <end position="23"/>
    </location>
</feature>
<dbReference type="Pfam" id="PF16016">
    <property type="entry name" value="VASt"/>
    <property type="match status" value="1"/>
</dbReference>
<evidence type="ECO:0000313" key="8">
    <source>
        <dbReference type="EMBL" id="CAF0942415.1"/>
    </source>
</evidence>
<comment type="subcellular location">
    <subcellularLocation>
        <location evidence="1">Membrane</location>
        <topology evidence="1">Single-pass membrane protein</topology>
    </subcellularLocation>
</comment>
<dbReference type="PANTHER" id="PTHR23319">
    <property type="entry name" value="GRAM DOMAIN CONTAINING 1B, ISOFORM E"/>
    <property type="match status" value="1"/>
</dbReference>
<dbReference type="GO" id="GO:0032366">
    <property type="term" value="P:intracellular sterol transport"/>
    <property type="evidence" value="ECO:0007669"/>
    <property type="project" value="TreeGrafter"/>
</dbReference>
<keyword evidence="9" id="KW-1185">Reference proteome</keyword>
<dbReference type="EMBL" id="CAJNOM010000057">
    <property type="protein sequence ID" value="CAF0942415.1"/>
    <property type="molecule type" value="Genomic_DNA"/>
</dbReference>
<dbReference type="GO" id="GO:0005789">
    <property type="term" value="C:endoplasmic reticulum membrane"/>
    <property type="evidence" value="ECO:0007669"/>
    <property type="project" value="TreeGrafter"/>
</dbReference>
<feature type="region of interest" description="Disordered" evidence="5">
    <location>
        <begin position="364"/>
        <end position="412"/>
    </location>
</feature>
<dbReference type="InterPro" id="IPR011993">
    <property type="entry name" value="PH-like_dom_sf"/>
</dbReference>
<proteinExistence type="predicted"/>
<evidence type="ECO:0000313" key="9">
    <source>
        <dbReference type="Proteomes" id="UP000663832"/>
    </source>
</evidence>
<evidence type="ECO:0000256" key="1">
    <source>
        <dbReference type="ARBA" id="ARBA00004167"/>
    </source>
</evidence>
<dbReference type="OrthoDB" id="2162691at2759"/>
<feature type="compositionally biased region" description="Polar residues" evidence="5">
    <location>
        <begin position="387"/>
        <end position="398"/>
    </location>
</feature>
<evidence type="ECO:0000256" key="6">
    <source>
        <dbReference type="SAM" id="Phobius"/>
    </source>
</evidence>
<evidence type="ECO:0000256" key="2">
    <source>
        <dbReference type="ARBA" id="ARBA00022692"/>
    </source>
</evidence>
<keyword evidence="2 6" id="KW-0812">Transmembrane</keyword>
<evidence type="ECO:0000256" key="5">
    <source>
        <dbReference type="SAM" id="MobiDB-lite"/>
    </source>
</evidence>
<keyword evidence="3 6" id="KW-1133">Transmembrane helix</keyword>
<dbReference type="InterPro" id="IPR004182">
    <property type="entry name" value="GRAM"/>
</dbReference>
<evidence type="ECO:0000256" key="3">
    <source>
        <dbReference type="ARBA" id="ARBA00022989"/>
    </source>
</evidence>
<dbReference type="PANTHER" id="PTHR23319:SF4">
    <property type="entry name" value="GRAM DOMAIN CONTAINING 1B, ISOFORM E"/>
    <property type="match status" value="1"/>
</dbReference>
<protein>
    <recommendedName>
        <fullName evidence="7">VASt domain-containing protein</fullName>
    </recommendedName>
</protein>
<reference evidence="8" key="1">
    <citation type="submission" date="2021-02" db="EMBL/GenBank/DDBJ databases">
        <authorList>
            <person name="Nowell W R."/>
        </authorList>
    </citation>
    <scope>NUCLEOTIDE SEQUENCE</scope>
</reference>